<dbReference type="Proteomes" id="UP000721954">
    <property type="component" value="Unassembled WGS sequence"/>
</dbReference>
<evidence type="ECO:0000313" key="3">
    <source>
        <dbReference type="Proteomes" id="UP000721954"/>
    </source>
</evidence>
<feature type="region of interest" description="Disordered" evidence="1">
    <location>
        <begin position="1"/>
        <end position="27"/>
    </location>
</feature>
<keyword evidence="3" id="KW-1185">Reference proteome</keyword>
<accession>A0ABS3Y454</accession>
<evidence type="ECO:0000313" key="2">
    <source>
        <dbReference type="EMBL" id="MBO8202071.1"/>
    </source>
</evidence>
<feature type="compositionally biased region" description="Polar residues" evidence="1">
    <location>
        <begin position="237"/>
        <end position="248"/>
    </location>
</feature>
<proteinExistence type="predicted"/>
<reference evidence="2 3" key="1">
    <citation type="submission" date="2021-02" db="EMBL/GenBank/DDBJ databases">
        <title>Streptomyces spirodelae sp. nov., isolated from duckweed.</title>
        <authorList>
            <person name="Saimee Y."/>
            <person name="Duangmal K."/>
        </authorList>
    </citation>
    <scope>NUCLEOTIDE SEQUENCE [LARGE SCALE GENOMIC DNA]</scope>
    <source>
        <strain evidence="2 3">DSM 42105</strain>
    </source>
</reference>
<dbReference type="EMBL" id="JAFFZM010000020">
    <property type="protein sequence ID" value="MBO8202071.1"/>
    <property type="molecule type" value="Genomic_DNA"/>
</dbReference>
<evidence type="ECO:0008006" key="4">
    <source>
        <dbReference type="Google" id="ProtNLM"/>
    </source>
</evidence>
<protein>
    <recommendedName>
        <fullName evidence="4">Secreted protein</fullName>
    </recommendedName>
</protein>
<comment type="caution">
    <text evidence="2">The sequence shown here is derived from an EMBL/GenBank/DDBJ whole genome shotgun (WGS) entry which is preliminary data.</text>
</comment>
<gene>
    <name evidence="2" type="ORF">JW613_27805</name>
</gene>
<feature type="compositionally biased region" description="Basic and acidic residues" evidence="1">
    <location>
        <begin position="11"/>
        <end position="27"/>
    </location>
</feature>
<evidence type="ECO:0000256" key="1">
    <source>
        <dbReference type="SAM" id="MobiDB-lite"/>
    </source>
</evidence>
<organism evidence="2 3">
    <name type="scientific">Streptomyces smyrnaeus</name>
    <dbReference type="NCBI Taxonomy" id="1387713"/>
    <lineage>
        <taxon>Bacteria</taxon>
        <taxon>Bacillati</taxon>
        <taxon>Actinomycetota</taxon>
        <taxon>Actinomycetes</taxon>
        <taxon>Kitasatosporales</taxon>
        <taxon>Streptomycetaceae</taxon>
        <taxon>Streptomyces</taxon>
    </lineage>
</organism>
<name>A0ABS3Y454_9ACTN</name>
<feature type="region of interest" description="Disordered" evidence="1">
    <location>
        <begin position="216"/>
        <end position="248"/>
    </location>
</feature>
<sequence length="248" mass="27082">MTGRAPNNGPHKQEMDQDIRHMYSEGEYKDFNLDKQGEGKFWAAVPNPNEKDAAKRESCTRLPFWVKNGERPDDVENAISPQILSKLAYAQITVPETRVELNPKDKQTVNLPTWVWLDKGRYRPLSVKASVDLGGGEEIWARTTVTPDSLKLDPGTEDATVHPESGECAIKGDGSIGSPYKKGSGKKAPPCGVTYLRATQGGGTYTLSSTLTWKASWEGSDGAGENDLPTGEFGGQQDVTVQEIQSIN</sequence>